<evidence type="ECO:0000256" key="1">
    <source>
        <dbReference type="SAM" id="Phobius"/>
    </source>
</evidence>
<evidence type="ECO:0000313" key="3">
    <source>
        <dbReference type="Proteomes" id="UP000198999"/>
    </source>
</evidence>
<dbReference type="EMBL" id="FOFN01000002">
    <property type="protein sequence ID" value="SEQ51400.1"/>
    <property type="molecule type" value="Genomic_DNA"/>
</dbReference>
<feature type="transmembrane region" description="Helical" evidence="1">
    <location>
        <begin position="21"/>
        <end position="40"/>
    </location>
</feature>
<keyword evidence="1" id="KW-0812">Transmembrane</keyword>
<dbReference type="OrthoDB" id="821805at2"/>
<dbReference type="Proteomes" id="UP000198999">
    <property type="component" value="Unassembled WGS sequence"/>
</dbReference>
<sequence>MIKFFRKIRKKLLSESKFSKYLIYALGEIVLVVIGILIALQVNNLNEQRKENNFEVGILKEIRTNLQTDLIEIREDLELMGIINKACLDVRSHLLNLEQPTDSLSVSAAILRVTPHFSPITSGYNLLQNKNVGIIKNDNLRDAILYQYDMLYPYYKTYEDERGRFHALHSEPQLIEYFSMNYDSNQSLSFRGLFFEISKEDYQRLRNDSKFLKLLKAIAFENSATQSRGHRVEKSIIELINKINTELKQKH</sequence>
<dbReference type="RefSeq" id="WP_092578767.1">
    <property type="nucleotide sequence ID" value="NZ_FOFN01000002.1"/>
</dbReference>
<keyword evidence="3" id="KW-1185">Reference proteome</keyword>
<dbReference type="Pfam" id="PF19578">
    <property type="entry name" value="DUF6090"/>
    <property type="match status" value="1"/>
</dbReference>
<gene>
    <name evidence="2" type="ORF">SAMN05421824_1856</name>
</gene>
<evidence type="ECO:0000313" key="2">
    <source>
        <dbReference type="EMBL" id="SEQ51400.1"/>
    </source>
</evidence>
<keyword evidence="1" id="KW-1133">Transmembrane helix</keyword>
<protein>
    <submittedName>
        <fullName evidence="2">Uncharacterized protein</fullName>
    </submittedName>
</protein>
<dbReference type="STRING" id="419940.SAMN05421824_1856"/>
<dbReference type="InterPro" id="IPR045749">
    <property type="entry name" value="DUF6090"/>
</dbReference>
<organism evidence="2 3">
    <name type="scientific">Hyunsoonleella jejuensis</name>
    <dbReference type="NCBI Taxonomy" id="419940"/>
    <lineage>
        <taxon>Bacteria</taxon>
        <taxon>Pseudomonadati</taxon>
        <taxon>Bacteroidota</taxon>
        <taxon>Flavobacteriia</taxon>
        <taxon>Flavobacteriales</taxon>
        <taxon>Flavobacteriaceae</taxon>
    </lineage>
</organism>
<proteinExistence type="predicted"/>
<dbReference type="AlphaFoldDB" id="A0A1H9GMV8"/>
<accession>A0A1H9GMV8</accession>
<name>A0A1H9GMV8_9FLAO</name>
<reference evidence="2 3" key="1">
    <citation type="submission" date="2016-10" db="EMBL/GenBank/DDBJ databases">
        <authorList>
            <person name="de Groot N.N."/>
        </authorList>
    </citation>
    <scope>NUCLEOTIDE SEQUENCE [LARGE SCALE GENOMIC DNA]</scope>
    <source>
        <strain evidence="2 3">DSM 21035</strain>
    </source>
</reference>
<keyword evidence="1" id="KW-0472">Membrane</keyword>